<dbReference type="GO" id="GO:0016787">
    <property type="term" value="F:hydrolase activity"/>
    <property type="evidence" value="ECO:0007669"/>
    <property type="project" value="UniProtKB-KW"/>
</dbReference>
<evidence type="ECO:0000313" key="3">
    <source>
        <dbReference type="Proteomes" id="UP001302257"/>
    </source>
</evidence>
<dbReference type="InterPro" id="IPR029058">
    <property type="entry name" value="AB_hydrolase_fold"/>
</dbReference>
<reference evidence="2 3" key="1">
    <citation type="submission" date="2023-08" db="EMBL/GenBank/DDBJ databases">
        <title>Rhodoferax potami sp. nov. and Rhodoferax mekongensis sp. nov., isolated from the Mekong River in Thailand.</title>
        <authorList>
            <person name="Kitikhun S."/>
            <person name="Charoenyingcharoen P."/>
            <person name="Siriarchawattana P."/>
            <person name="Likhitrattanapisal S."/>
            <person name="Nilsakha T."/>
            <person name="Chanpet A."/>
            <person name="Rattanawaree P."/>
            <person name="Ingsriswang S."/>
        </authorList>
    </citation>
    <scope>NUCLEOTIDE SEQUENCE [LARGE SCALE GENOMIC DNA]</scope>
    <source>
        <strain evidence="2 3">TBRC 17307</strain>
    </source>
</reference>
<dbReference type="RefSeq" id="WP_313867642.1">
    <property type="nucleotide sequence ID" value="NZ_CP132507.1"/>
</dbReference>
<dbReference type="EMBL" id="CP132507">
    <property type="protein sequence ID" value="WNO04819.1"/>
    <property type="molecule type" value="Genomic_DNA"/>
</dbReference>
<proteinExistence type="predicted"/>
<dbReference type="PANTHER" id="PTHR43798">
    <property type="entry name" value="MONOACYLGLYCEROL LIPASE"/>
    <property type="match status" value="1"/>
</dbReference>
<dbReference type="PANTHER" id="PTHR43798:SF29">
    <property type="entry name" value="AB HYDROLASE-1 DOMAIN-CONTAINING PROTEIN"/>
    <property type="match status" value="1"/>
</dbReference>
<gene>
    <name evidence="2" type="ORF">RAN89_18315</name>
</gene>
<dbReference type="PRINTS" id="PR00111">
    <property type="entry name" value="ABHYDROLASE"/>
</dbReference>
<feature type="domain" description="AB hydrolase-1" evidence="1">
    <location>
        <begin position="6"/>
        <end position="229"/>
    </location>
</feature>
<accession>A0ABZ0B1B2</accession>
<dbReference type="InterPro" id="IPR050266">
    <property type="entry name" value="AB_hydrolase_sf"/>
</dbReference>
<keyword evidence="2" id="KW-0378">Hydrolase</keyword>
<sequence>MTTKNLVLLPGLMCDAAVWAPQVQALSATHHCMVMDWGLTDSLTAMAQQVLADAPATFALAGHSMGGRVALEVMRLAPERVERVALLDTGVHPLAEGEAGAKEKAGRMALLSHAQRAGMRAMGAMWARPMVHPAVVGGPVFEQVLAMLERSSPAQFAAQINALLTRPDASPVLAGITCATLVLTGRQDAWSPPEQHQAMVDAMHAVRAELVVLEDCGHMATLEQPDAVNTAFARWLAA</sequence>
<evidence type="ECO:0000259" key="1">
    <source>
        <dbReference type="Pfam" id="PF12697"/>
    </source>
</evidence>
<dbReference type="Gene3D" id="3.40.50.1820">
    <property type="entry name" value="alpha/beta hydrolase"/>
    <property type="match status" value="1"/>
</dbReference>
<name>A0ABZ0B1B2_9BURK</name>
<organism evidence="2 3">
    <name type="scientific">Rhodoferax mekongensis</name>
    <dbReference type="NCBI Taxonomy" id="3068341"/>
    <lineage>
        <taxon>Bacteria</taxon>
        <taxon>Pseudomonadati</taxon>
        <taxon>Pseudomonadota</taxon>
        <taxon>Betaproteobacteria</taxon>
        <taxon>Burkholderiales</taxon>
        <taxon>Comamonadaceae</taxon>
        <taxon>Rhodoferax</taxon>
    </lineage>
</organism>
<protein>
    <submittedName>
        <fullName evidence="2">Alpha/beta hydrolase</fullName>
    </submittedName>
</protein>
<dbReference type="InterPro" id="IPR000073">
    <property type="entry name" value="AB_hydrolase_1"/>
</dbReference>
<dbReference type="SUPFAM" id="SSF53474">
    <property type="entry name" value="alpha/beta-Hydrolases"/>
    <property type="match status" value="1"/>
</dbReference>
<dbReference type="Pfam" id="PF12697">
    <property type="entry name" value="Abhydrolase_6"/>
    <property type="match status" value="1"/>
</dbReference>
<dbReference type="Proteomes" id="UP001302257">
    <property type="component" value="Chromosome"/>
</dbReference>
<evidence type="ECO:0000313" key="2">
    <source>
        <dbReference type="EMBL" id="WNO04819.1"/>
    </source>
</evidence>
<keyword evidence="3" id="KW-1185">Reference proteome</keyword>